<reference evidence="1" key="1">
    <citation type="submission" date="2019-12" db="EMBL/GenBank/DDBJ databases">
        <title>Genome sequencing and annotation of Brassica cretica.</title>
        <authorList>
            <person name="Studholme D.J."/>
            <person name="Sarris P."/>
        </authorList>
    </citation>
    <scope>NUCLEOTIDE SEQUENCE</scope>
    <source>
        <strain evidence="1">PFS-109/04</strain>
        <tissue evidence="1">Leaf</tissue>
    </source>
</reference>
<dbReference type="AlphaFoldDB" id="A0A8S9RWG9"/>
<dbReference type="EMBL" id="QGKX02000088">
    <property type="protein sequence ID" value="KAF3584054.1"/>
    <property type="molecule type" value="Genomic_DNA"/>
</dbReference>
<accession>A0A8S9RWG9</accession>
<protein>
    <submittedName>
        <fullName evidence="1">Uncharacterized protein</fullName>
    </submittedName>
</protein>
<evidence type="ECO:0000313" key="1">
    <source>
        <dbReference type="EMBL" id="KAF3584054.1"/>
    </source>
</evidence>
<gene>
    <name evidence="1" type="ORF">F2Q69_00028057</name>
</gene>
<sequence>METRATSLRCSGKVAPGYVSQRLHVVAPGSRSRQSLQAVAPGSALPKITLITSLELQMYPNVSRNSMWYSNT</sequence>
<dbReference type="Proteomes" id="UP000712600">
    <property type="component" value="Unassembled WGS sequence"/>
</dbReference>
<proteinExistence type="predicted"/>
<name>A0A8S9RWG9_BRACR</name>
<organism evidence="1 2">
    <name type="scientific">Brassica cretica</name>
    <name type="common">Mustard</name>
    <dbReference type="NCBI Taxonomy" id="69181"/>
    <lineage>
        <taxon>Eukaryota</taxon>
        <taxon>Viridiplantae</taxon>
        <taxon>Streptophyta</taxon>
        <taxon>Embryophyta</taxon>
        <taxon>Tracheophyta</taxon>
        <taxon>Spermatophyta</taxon>
        <taxon>Magnoliopsida</taxon>
        <taxon>eudicotyledons</taxon>
        <taxon>Gunneridae</taxon>
        <taxon>Pentapetalae</taxon>
        <taxon>rosids</taxon>
        <taxon>malvids</taxon>
        <taxon>Brassicales</taxon>
        <taxon>Brassicaceae</taxon>
        <taxon>Brassiceae</taxon>
        <taxon>Brassica</taxon>
    </lineage>
</organism>
<evidence type="ECO:0000313" key="2">
    <source>
        <dbReference type="Proteomes" id="UP000712600"/>
    </source>
</evidence>
<comment type="caution">
    <text evidence="1">The sequence shown here is derived from an EMBL/GenBank/DDBJ whole genome shotgun (WGS) entry which is preliminary data.</text>
</comment>